<evidence type="ECO:0000256" key="3">
    <source>
        <dbReference type="ARBA" id="ARBA00038054"/>
    </source>
</evidence>
<evidence type="ECO:0000259" key="4">
    <source>
        <dbReference type="Pfam" id="PF01613"/>
    </source>
</evidence>
<dbReference type="EMBL" id="BSVA01000001">
    <property type="protein sequence ID" value="GMA90691.1"/>
    <property type="molecule type" value="Genomic_DNA"/>
</dbReference>
<keyword evidence="2" id="KW-0285">Flavoprotein</keyword>
<dbReference type="Pfam" id="PF01613">
    <property type="entry name" value="Flavin_Reduct"/>
    <property type="match status" value="1"/>
</dbReference>
<dbReference type="InterPro" id="IPR052174">
    <property type="entry name" value="Flavoredoxin"/>
</dbReference>
<dbReference type="PANTHER" id="PTHR43567:SF1">
    <property type="entry name" value="FLAVOREDOXIN"/>
    <property type="match status" value="1"/>
</dbReference>
<comment type="caution">
    <text evidence="5">The sequence shown here is derived from an EMBL/GenBank/DDBJ whole genome shotgun (WGS) entry which is preliminary data.</text>
</comment>
<dbReference type="PANTHER" id="PTHR43567">
    <property type="entry name" value="FLAVOREDOXIN-RELATED-RELATED"/>
    <property type="match status" value="1"/>
</dbReference>
<dbReference type="RefSeq" id="WP_284298579.1">
    <property type="nucleotide sequence ID" value="NZ_BSVA01000001.1"/>
</dbReference>
<evidence type="ECO:0000313" key="5">
    <source>
        <dbReference type="EMBL" id="GMA90691.1"/>
    </source>
</evidence>
<sequence length="211" mass="23011">MTAGPAHVVVHPSVLYVGTPAYLISTLNPDGTANLAPASSYWALGQMLVLGIEAGGQTIENLLAREELTVNFPSGEQWRSVVRLASLTGRDPVPEAKAARYRFEPRKFETAGLTPQSSELVSPPRVLECALQFEARMRRATPAVDGGGYYMVEAEVLRVHADPVILKPGTDLIDPTRWNPLVYSFRHFFHRGAELGWTASSPTAPHPPVLD</sequence>
<accession>A0ABQ6JT66</accession>
<dbReference type="InterPro" id="IPR002563">
    <property type="entry name" value="Flavin_Rdtase-like_dom"/>
</dbReference>
<keyword evidence="6" id="KW-1185">Reference proteome</keyword>
<organism evidence="5 6">
    <name type="scientific">Homoserinibacter gongjuensis</name>
    <dbReference type="NCBI Taxonomy" id="1162968"/>
    <lineage>
        <taxon>Bacteria</taxon>
        <taxon>Bacillati</taxon>
        <taxon>Actinomycetota</taxon>
        <taxon>Actinomycetes</taxon>
        <taxon>Micrococcales</taxon>
        <taxon>Microbacteriaceae</taxon>
        <taxon>Homoserinibacter</taxon>
    </lineage>
</organism>
<evidence type="ECO:0000256" key="2">
    <source>
        <dbReference type="ARBA" id="ARBA00022630"/>
    </source>
</evidence>
<gene>
    <name evidence="5" type="ORF">GCM10025869_12200</name>
</gene>
<feature type="domain" description="Flavin reductase like" evidence="4">
    <location>
        <begin position="18"/>
        <end position="189"/>
    </location>
</feature>
<dbReference type="SUPFAM" id="SSF50475">
    <property type="entry name" value="FMN-binding split barrel"/>
    <property type="match status" value="1"/>
</dbReference>
<proteinExistence type="inferred from homology"/>
<name>A0ABQ6JT66_9MICO</name>
<evidence type="ECO:0000313" key="6">
    <source>
        <dbReference type="Proteomes" id="UP001157069"/>
    </source>
</evidence>
<reference evidence="6" key="1">
    <citation type="journal article" date="2019" name="Int. J. Syst. Evol. Microbiol.">
        <title>The Global Catalogue of Microorganisms (GCM) 10K type strain sequencing project: providing services to taxonomists for standard genome sequencing and annotation.</title>
        <authorList>
            <consortium name="The Broad Institute Genomics Platform"/>
            <consortium name="The Broad Institute Genome Sequencing Center for Infectious Disease"/>
            <person name="Wu L."/>
            <person name="Ma J."/>
        </authorList>
    </citation>
    <scope>NUCLEOTIDE SEQUENCE [LARGE SCALE GENOMIC DNA]</scope>
    <source>
        <strain evidence="6">NBRC 108755</strain>
    </source>
</reference>
<protein>
    <recommendedName>
        <fullName evidence="4">Flavin reductase like domain-containing protein</fullName>
    </recommendedName>
</protein>
<dbReference type="Gene3D" id="2.30.110.10">
    <property type="entry name" value="Electron Transport, Fmn-binding Protein, Chain A"/>
    <property type="match status" value="1"/>
</dbReference>
<dbReference type="Proteomes" id="UP001157069">
    <property type="component" value="Unassembled WGS sequence"/>
</dbReference>
<comment type="similarity">
    <text evidence="3">Belongs to the flavoredoxin family.</text>
</comment>
<comment type="cofactor">
    <cofactor evidence="1">
        <name>FMN</name>
        <dbReference type="ChEBI" id="CHEBI:58210"/>
    </cofactor>
</comment>
<evidence type="ECO:0000256" key="1">
    <source>
        <dbReference type="ARBA" id="ARBA00001917"/>
    </source>
</evidence>
<dbReference type="InterPro" id="IPR012349">
    <property type="entry name" value="Split_barrel_FMN-bd"/>
</dbReference>